<reference evidence="3" key="2">
    <citation type="submission" date="2020-12" db="UniProtKB">
        <authorList>
            <consortium name="WormBaseParasite"/>
        </authorList>
    </citation>
    <scope>IDENTIFICATION</scope>
</reference>
<evidence type="ECO:0000313" key="3">
    <source>
        <dbReference type="WBParaSite" id="SRAE_2000039700.1"/>
    </source>
</evidence>
<evidence type="ECO:0000313" key="2">
    <source>
        <dbReference type="Proteomes" id="UP000035682"/>
    </source>
</evidence>
<dbReference type="GO" id="GO:0000077">
    <property type="term" value="P:DNA damage checkpoint signaling"/>
    <property type="evidence" value="ECO:0007669"/>
    <property type="project" value="InterPro"/>
</dbReference>
<dbReference type="AlphaFoldDB" id="A0A090L7I3"/>
<dbReference type="Proteomes" id="UP000035682">
    <property type="component" value="Unplaced"/>
</dbReference>
<evidence type="ECO:0000313" key="1">
    <source>
        <dbReference type="EMBL" id="CEF65721.1"/>
    </source>
</evidence>
<evidence type="ECO:0000313" key="4">
    <source>
        <dbReference type="WormBase" id="SRAE_2000039700"/>
    </source>
</evidence>
<dbReference type="CTD" id="36378085"/>
<dbReference type="SUPFAM" id="SSF55979">
    <property type="entry name" value="DNA clamp"/>
    <property type="match status" value="1"/>
</dbReference>
<proteinExistence type="predicted"/>
<dbReference type="EMBL" id="LN609529">
    <property type="protein sequence ID" value="CEF65721.1"/>
    <property type="molecule type" value="Genomic_DNA"/>
</dbReference>
<dbReference type="WormBase" id="SRAE_2000039700">
    <property type="protein sequence ID" value="SRP03807"/>
    <property type="gene ID" value="WBGene00260591"/>
</dbReference>
<name>A0A090L7I3_STRRB</name>
<dbReference type="Gene3D" id="3.70.10.10">
    <property type="match status" value="1"/>
</dbReference>
<dbReference type="InterPro" id="IPR046938">
    <property type="entry name" value="DNA_clamp_sf"/>
</dbReference>
<accession>A0A090L7I3</accession>
<organism evidence="1">
    <name type="scientific">Strongyloides ratti</name>
    <name type="common">Parasitic roundworm</name>
    <dbReference type="NCBI Taxonomy" id="34506"/>
    <lineage>
        <taxon>Eukaryota</taxon>
        <taxon>Metazoa</taxon>
        <taxon>Ecdysozoa</taxon>
        <taxon>Nematoda</taxon>
        <taxon>Chromadorea</taxon>
        <taxon>Rhabditida</taxon>
        <taxon>Tylenchina</taxon>
        <taxon>Panagrolaimomorpha</taxon>
        <taxon>Strongyloidoidea</taxon>
        <taxon>Strongyloididae</taxon>
        <taxon>Strongyloides</taxon>
    </lineage>
</organism>
<dbReference type="WBParaSite" id="SRAE_2000039700.1">
    <property type="protein sequence ID" value="SRAE_2000039700.1"/>
    <property type="gene ID" value="WBGene00260591"/>
</dbReference>
<sequence>MSENYNRSGFVASNDPELFPPSKWNANVSVSFDDNVVPETQYSISDFRYVSPYKRDDAVIHFDLNGKSFFKKVFQAFPLSKTIQFHFNEKQIDTIIEQTRTHSFSVTIDKDIFDNYSTKSSDILLSISSKLFLHIINELKKENDLMRFFYNGDGSDLIVDILGSGEFKSQYIPTISCYEYRKLSSLDVEKELEIIISPLLLLRVLKSTDKQMKVIGFSFLCDSFEIILKTKSAIKVVNVCYSDSVYVYKVTRLKDINLSYPISPFYRVQKALKISNEVNISIYKNGLIDITVLIKSIKDNVAAFKLYVVPQVDVDI</sequence>
<reference evidence="1 2" key="1">
    <citation type="submission" date="2014-09" db="EMBL/GenBank/DDBJ databases">
        <authorList>
            <person name="Martin A.A."/>
        </authorList>
    </citation>
    <scope>NUCLEOTIDE SEQUENCE</scope>
    <source>
        <strain evidence="2">ED321</strain>
        <strain evidence="1">ED321 Heterogonic</strain>
    </source>
</reference>
<dbReference type="RefSeq" id="XP_024504921.1">
    <property type="nucleotide sequence ID" value="XM_024651222.1"/>
</dbReference>
<dbReference type="GeneID" id="36378085"/>
<keyword evidence="2" id="KW-1185">Reference proteome</keyword>
<gene>
    <name evidence="1 3 4" type="ORF">SRAE_2000039700</name>
</gene>
<protein>
    <submittedName>
        <fullName evidence="1 3">Uncharacterized protein</fullName>
    </submittedName>
</protein>